<protein>
    <recommendedName>
        <fullName evidence="7">Eukaryotic translation initiation factor 2c</fullName>
    </recommendedName>
</protein>
<feature type="compositionally biased region" description="Basic and acidic residues" evidence="2">
    <location>
        <begin position="921"/>
        <end position="931"/>
    </location>
</feature>
<dbReference type="CDD" id="cd04657">
    <property type="entry name" value="Piwi_ago-like"/>
    <property type="match status" value="1"/>
</dbReference>
<dbReference type="OrthoDB" id="10252740at2759"/>
<dbReference type="CDD" id="cd02846">
    <property type="entry name" value="PAZ_argonaute_like"/>
    <property type="match status" value="1"/>
</dbReference>
<dbReference type="AlphaFoldDB" id="A0A0A1TLW2"/>
<evidence type="ECO:0008006" key="7">
    <source>
        <dbReference type="Google" id="ProtNLM"/>
    </source>
</evidence>
<dbReference type="PROSITE" id="PS50822">
    <property type="entry name" value="PIWI"/>
    <property type="match status" value="1"/>
</dbReference>
<dbReference type="Pfam" id="PF08699">
    <property type="entry name" value="ArgoL1"/>
    <property type="match status" value="1"/>
</dbReference>
<dbReference type="PANTHER" id="PTHR22891">
    <property type="entry name" value="EUKARYOTIC TRANSLATION INITIATION FACTOR 2C"/>
    <property type="match status" value="1"/>
</dbReference>
<dbReference type="InterPro" id="IPR014811">
    <property type="entry name" value="ArgoL1"/>
</dbReference>
<dbReference type="GO" id="GO:0003723">
    <property type="term" value="F:RNA binding"/>
    <property type="evidence" value="ECO:0007669"/>
    <property type="project" value="InterPro"/>
</dbReference>
<dbReference type="Pfam" id="PF02171">
    <property type="entry name" value="Piwi"/>
    <property type="match status" value="1"/>
</dbReference>
<dbReference type="InterPro" id="IPR003165">
    <property type="entry name" value="Piwi"/>
</dbReference>
<dbReference type="STRING" id="1531966.A0A0A1TLW2"/>
<dbReference type="SMART" id="SM01163">
    <property type="entry name" value="DUF1785"/>
    <property type="match status" value="1"/>
</dbReference>
<dbReference type="InterPro" id="IPR036397">
    <property type="entry name" value="RNaseH_sf"/>
</dbReference>
<organism evidence="5 6">
    <name type="scientific">[Torrubiella] hemipterigena</name>
    <dbReference type="NCBI Taxonomy" id="1531966"/>
    <lineage>
        <taxon>Eukaryota</taxon>
        <taxon>Fungi</taxon>
        <taxon>Dikarya</taxon>
        <taxon>Ascomycota</taxon>
        <taxon>Pezizomycotina</taxon>
        <taxon>Sordariomycetes</taxon>
        <taxon>Hypocreomycetidae</taxon>
        <taxon>Hypocreales</taxon>
        <taxon>Clavicipitaceae</taxon>
        <taxon>Clavicipitaceae incertae sedis</taxon>
        <taxon>'Torrubiella' clade</taxon>
    </lineage>
</organism>
<evidence type="ECO:0000313" key="6">
    <source>
        <dbReference type="Proteomes" id="UP000039046"/>
    </source>
</evidence>
<dbReference type="Pfam" id="PF02170">
    <property type="entry name" value="PAZ"/>
    <property type="match status" value="1"/>
</dbReference>
<feature type="domain" description="PAZ" evidence="3">
    <location>
        <begin position="309"/>
        <end position="429"/>
    </location>
</feature>
<dbReference type="SUPFAM" id="SSF101690">
    <property type="entry name" value="PAZ domain"/>
    <property type="match status" value="1"/>
</dbReference>
<feature type="region of interest" description="Disordered" evidence="2">
    <location>
        <begin position="907"/>
        <end position="935"/>
    </location>
</feature>
<dbReference type="SMART" id="SM00949">
    <property type="entry name" value="PAZ"/>
    <property type="match status" value="1"/>
</dbReference>
<dbReference type="Gene3D" id="3.40.50.2300">
    <property type="match status" value="1"/>
</dbReference>
<feature type="compositionally biased region" description="Polar residues" evidence="2">
    <location>
        <begin position="909"/>
        <end position="918"/>
    </location>
</feature>
<dbReference type="SUPFAM" id="SSF53098">
    <property type="entry name" value="Ribonuclease H-like"/>
    <property type="match status" value="1"/>
</dbReference>
<dbReference type="SMART" id="SM00950">
    <property type="entry name" value="Piwi"/>
    <property type="match status" value="1"/>
</dbReference>
<evidence type="ECO:0000256" key="2">
    <source>
        <dbReference type="SAM" id="MobiDB-lite"/>
    </source>
</evidence>
<comment type="similarity">
    <text evidence="1">Belongs to the argonaute family.</text>
</comment>
<dbReference type="InterPro" id="IPR012337">
    <property type="entry name" value="RNaseH-like_sf"/>
</dbReference>
<evidence type="ECO:0000259" key="3">
    <source>
        <dbReference type="PROSITE" id="PS50821"/>
    </source>
</evidence>
<dbReference type="Pfam" id="PF16486">
    <property type="entry name" value="ArgoN"/>
    <property type="match status" value="1"/>
</dbReference>
<dbReference type="InterPro" id="IPR036085">
    <property type="entry name" value="PAZ_dom_sf"/>
</dbReference>
<dbReference type="Gene3D" id="3.30.420.10">
    <property type="entry name" value="Ribonuclease H-like superfamily/Ribonuclease H"/>
    <property type="match status" value="1"/>
</dbReference>
<dbReference type="InterPro" id="IPR003100">
    <property type="entry name" value="PAZ_dom"/>
</dbReference>
<sequence length="977" mass="109513">MSSVAASRVASPARPGSSSGLTQAAAGLALTSRDEASASSKQGMGNTRMELPPDAYVASLKKSMFPHRGNKFNSEGQIHMVEVNQYRMTNFDFKKKIYQYDISVSPDVTQKTAILKKLWDHPKTKEALANYKPQFWLFDGRKLAWSSVPLDRGEVRFSVDLDEGKPVQANRRGGSNLFYVTIRQTTEIKIEALQGYLDHKIDFNNVVQEALNFLDHLIRETPSKKLLAIKRNFYHRNGSGRRLMDGSIVEVHQGTYASLRLSHNLAHGGIGMALNTDVSNTCFWMGKQTVDQMICHYLAGCERRWYSLKPSDLAKELRPVNIEGRLGQSDAFKHLRKFRKLRFTVRHSNRAAAANDKVYTIQDFTFDPKYGPEGVNAKNKTFPQDDGKEISVVDYYDKKYAAFLRYPFLPLIDAGKGGFIPMEFAWIEPMQRYAFKLNPDQTAAMIKMAVTRPEVRKQNIQRQMSYLDQPNDPVLAHYGAHFEKEFTKTQARLLPAPIVNFGTGVATPGTGGRWDLRGKRFWKANVVPLQAWGFVVMDNCVTLPQLQQFAKTFKTTFVGHGGICSADPLLLNAPGDIKTNPAQVLSWAHGQITNSKKMFTQLLFVVVQHKNSPHYIRLKKSGDCRFGILTQVVNGGHVAKNNGQYHSNICLKVNAKLGGATSRTMPPWKTSGTYFPRERPTMIIGVDISHAAPGGDAASTAAMTMSIDPDATRYAAMVESNGYRVEMLTPSNVQMMIGKLSSEWKKEHGNSFPAHIIYFRDGVAEGQFAHVIEQEVQEMKSFFQRVGGGKPPPKFTVIIATKRHHIRLFPLHGKGDRNGNVLPGTLVERDVTHPFMFDFYLNSHAAIQGTARPVHYHVIMDEMNCPVNDLQKMIYYQCYTYARSTTPVSLHPAVYYAHLACNRARAHEASSSTDSARTGSKGHEMIREQESRGLSSVNLRNTAAPALLPLGGRPESAKLAHGEAAQRRFLPRTMWYI</sequence>
<evidence type="ECO:0000256" key="1">
    <source>
        <dbReference type="RuleBase" id="RU361178"/>
    </source>
</evidence>
<dbReference type="InterPro" id="IPR045246">
    <property type="entry name" value="Piwi_ago-like"/>
</dbReference>
<accession>A0A0A1TLW2</accession>
<evidence type="ECO:0000313" key="5">
    <source>
        <dbReference type="EMBL" id="CEJ91878.1"/>
    </source>
</evidence>
<dbReference type="InterPro" id="IPR032474">
    <property type="entry name" value="Argonaute_N"/>
</dbReference>
<gene>
    <name evidence="5" type="ORF">VHEMI07565</name>
</gene>
<proteinExistence type="inferred from homology"/>
<feature type="region of interest" description="Disordered" evidence="2">
    <location>
        <begin position="1"/>
        <end position="24"/>
    </location>
</feature>
<feature type="domain" description="Piwi" evidence="4">
    <location>
        <begin position="602"/>
        <end position="909"/>
    </location>
</feature>
<reference evidence="5 6" key="1">
    <citation type="journal article" date="2015" name="Genome Announc.">
        <title>Draft Genome Sequence and Gene Annotation of the Entomopathogenic Fungus Verticillium hemipterigenum.</title>
        <authorList>
            <person name="Horn F."/>
            <person name="Habel A."/>
            <person name="Scharf D.H."/>
            <person name="Dworschak J."/>
            <person name="Brakhage A.A."/>
            <person name="Guthke R."/>
            <person name="Hertweck C."/>
            <person name="Linde J."/>
        </authorList>
    </citation>
    <scope>NUCLEOTIDE SEQUENCE [LARGE SCALE GENOMIC DNA]</scope>
</reference>
<keyword evidence="6" id="KW-1185">Reference proteome</keyword>
<name>A0A0A1TLW2_9HYPO</name>
<dbReference type="Gene3D" id="2.170.260.10">
    <property type="entry name" value="paz domain"/>
    <property type="match status" value="1"/>
</dbReference>
<dbReference type="EMBL" id="CDHN01000004">
    <property type="protein sequence ID" value="CEJ91878.1"/>
    <property type="molecule type" value="Genomic_DNA"/>
</dbReference>
<dbReference type="Proteomes" id="UP000039046">
    <property type="component" value="Unassembled WGS sequence"/>
</dbReference>
<evidence type="ECO:0000259" key="4">
    <source>
        <dbReference type="PROSITE" id="PS50822"/>
    </source>
</evidence>
<dbReference type="PROSITE" id="PS50821">
    <property type="entry name" value="PAZ"/>
    <property type="match status" value="1"/>
</dbReference>